<evidence type="ECO:0000313" key="7">
    <source>
        <dbReference type="Proteomes" id="UP001057561"/>
    </source>
</evidence>
<dbReference type="InterPro" id="IPR036388">
    <property type="entry name" value="WH-like_DNA-bd_sf"/>
</dbReference>
<feature type="domain" description="RNA polymerase sigma-70" evidence="5">
    <location>
        <begin position="101"/>
        <end position="114"/>
    </location>
</feature>
<dbReference type="Gene3D" id="1.10.10.10">
    <property type="entry name" value="Winged helix-like DNA-binding domain superfamily/Winged helix DNA-binding domain"/>
    <property type="match status" value="2"/>
</dbReference>
<dbReference type="Proteomes" id="UP001057561">
    <property type="component" value="Chromosome"/>
</dbReference>
<evidence type="ECO:0000256" key="2">
    <source>
        <dbReference type="ARBA" id="ARBA00023082"/>
    </source>
</evidence>
<dbReference type="InterPro" id="IPR007624">
    <property type="entry name" value="RNA_pol_sigma70_r3"/>
</dbReference>
<dbReference type="Pfam" id="PF04545">
    <property type="entry name" value="Sigma70_r4"/>
    <property type="match status" value="1"/>
</dbReference>
<dbReference type="InterPro" id="IPR050239">
    <property type="entry name" value="Sigma-70_RNA_pol_init_factors"/>
</dbReference>
<keyword evidence="1" id="KW-0805">Transcription regulation</keyword>
<evidence type="ECO:0000256" key="4">
    <source>
        <dbReference type="ARBA" id="ARBA00023163"/>
    </source>
</evidence>
<gene>
    <name evidence="6" type="ORF">NG743_21320</name>
</gene>
<accession>A0ABY5LS66</accession>
<dbReference type="InterPro" id="IPR000943">
    <property type="entry name" value="RNA_pol_sigma70"/>
</dbReference>
<sequence length="304" mass="35781">MSYIHKILKRYPLLTSYQQLELSKRINLLVLIEEHKTDWILKFDRYPTDDELAAANGISLSELYDAIYEGIAAREKMILSNLRLVSWIAIKYHNKDVKFPDLFQEGVFGLIKAVNRYDPYLGCTFFSYACRYIRNAINRAFFNNCRTIRLPIGIYEKISKLQKVIDELQQELHDKPTDSQIARCMCISAKEVMNLKIWNQKVVSLETLDIEVIESDQEVPEDIVIRYLLREDLEKVLESISPRERDVLRLRYGLDDGYEKKLDEISPIYNVTSRRIGQIEANALRKLRHPNRNSFIKEYINSIH</sequence>
<evidence type="ECO:0000259" key="5">
    <source>
        <dbReference type="PROSITE" id="PS00715"/>
    </source>
</evidence>
<dbReference type="InterPro" id="IPR013324">
    <property type="entry name" value="RNA_pol_sigma_r3/r4-like"/>
</dbReference>
<evidence type="ECO:0000256" key="1">
    <source>
        <dbReference type="ARBA" id="ARBA00023015"/>
    </source>
</evidence>
<keyword evidence="7" id="KW-1185">Reference proteome</keyword>
<evidence type="ECO:0000313" key="6">
    <source>
        <dbReference type="EMBL" id="UUO14545.1"/>
    </source>
</evidence>
<keyword evidence="2" id="KW-0731">Sigma factor</keyword>
<dbReference type="Pfam" id="PF04542">
    <property type="entry name" value="Sigma70_r2"/>
    <property type="match status" value="1"/>
</dbReference>
<dbReference type="EMBL" id="CP099464">
    <property type="protein sequence ID" value="UUO14545.1"/>
    <property type="molecule type" value="Genomic_DNA"/>
</dbReference>
<organism evidence="6 7">
    <name type="scientific">Dolichospermum heterosporum TAC447</name>
    <dbReference type="NCBI Taxonomy" id="747523"/>
    <lineage>
        <taxon>Bacteria</taxon>
        <taxon>Bacillati</taxon>
        <taxon>Cyanobacteriota</taxon>
        <taxon>Cyanophyceae</taxon>
        <taxon>Nostocales</taxon>
        <taxon>Aphanizomenonaceae</taxon>
        <taxon>Dolichospermum</taxon>
        <taxon>Dolichospermum heterosporum</taxon>
    </lineage>
</organism>
<dbReference type="PANTHER" id="PTHR30603">
    <property type="entry name" value="RNA POLYMERASE SIGMA FACTOR RPO"/>
    <property type="match status" value="1"/>
</dbReference>
<dbReference type="InterPro" id="IPR013325">
    <property type="entry name" value="RNA_pol_sigma_r2"/>
</dbReference>
<protein>
    <submittedName>
        <fullName evidence="6">Sigma-70 family RNA polymerase sigma factor</fullName>
    </submittedName>
</protein>
<proteinExistence type="predicted"/>
<name>A0ABY5LS66_9CYAN</name>
<dbReference type="NCBIfam" id="TIGR02937">
    <property type="entry name" value="sigma70-ECF"/>
    <property type="match status" value="1"/>
</dbReference>
<dbReference type="InterPro" id="IPR007630">
    <property type="entry name" value="RNA_pol_sigma70_r4"/>
</dbReference>
<dbReference type="SUPFAM" id="SSF88946">
    <property type="entry name" value="Sigma2 domain of RNA polymerase sigma factors"/>
    <property type="match status" value="1"/>
</dbReference>
<keyword evidence="3" id="KW-0238">DNA-binding</keyword>
<keyword evidence="4" id="KW-0804">Transcription</keyword>
<dbReference type="PANTHER" id="PTHR30603:SF60">
    <property type="entry name" value="RNA POLYMERASE SIGMA FACTOR RPOD"/>
    <property type="match status" value="1"/>
</dbReference>
<dbReference type="InterPro" id="IPR014284">
    <property type="entry name" value="RNA_pol_sigma-70_dom"/>
</dbReference>
<dbReference type="PRINTS" id="PR00046">
    <property type="entry name" value="SIGMA70FCT"/>
</dbReference>
<dbReference type="Gene3D" id="1.10.601.10">
    <property type="entry name" value="RNA Polymerase Primary Sigma Factor"/>
    <property type="match status" value="1"/>
</dbReference>
<dbReference type="PROSITE" id="PS00715">
    <property type="entry name" value="SIGMA70_1"/>
    <property type="match status" value="1"/>
</dbReference>
<dbReference type="SUPFAM" id="SSF88659">
    <property type="entry name" value="Sigma3 and sigma4 domains of RNA polymerase sigma factors"/>
    <property type="match status" value="2"/>
</dbReference>
<dbReference type="RefSeq" id="WP_257120854.1">
    <property type="nucleotide sequence ID" value="NZ_CP099464.1"/>
</dbReference>
<dbReference type="Pfam" id="PF04539">
    <property type="entry name" value="Sigma70_r3"/>
    <property type="match status" value="1"/>
</dbReference>
<dbReference type="InterPro" id="IPR007627">
    <property type="entry name" value="RNA_pol_sigma70_r2"/>
</dbReference>
<dbReference type="CDD" id="cd06171">
    <property type="entry name" value="Sigma70_r4"/>
    <property type="match status" value="1"/>
</dbReference>
<reference evidence="6" key="1">
    <citation type="submission" date="2022-06" db="EMBL/GenBank/DDBJ databases">
        <title>Nostosin G and Spiroidesin B from the Cyanobacterium Dolichospermum sp. NIES-1697.</title>
        <authorList>
            <person name="Phan C.-S."/>
            <person name="Mehjabin J.J."/>
            <person name="Anas A.R.J."/>
            <person name="Hayasaka M."/>
            <person name="Onoki R."/>
            <person name="Wang J."/>
            <person name="Umezawa T."/>
            <person name="Washio K."/>
            <person name="Morikawa M."/>
            <person name="Okino T."/>
        </authorList>
    </citation>
    <scope>NUCLEOTIDE SEQUENCE</scope>
    <source>
        <strain evidence="6">NIES-1697</strain>
    </source>
</reference>
<evidence type="ECO:0000256" key="3">
    <source>
        <dbReference type="ARBA" id="ARBA00023125"/>
    </source>
</evidence>